<feature type="region of interest" description="Disordered" evidence="1">
    <location>
        <begin position="59"/>
        <end position="92"/>
    </location>
</feature>
<reference evidence="2" key="1">
    <citation type="journal article" date="2019" name="Sci. Rep.">
        <title>Draft genome of Tanacetum cinerariifolium, the natural source of mosquito coil.</title>
        <authorList>
            <person name="Yamashiro T."/>
            <person name="Shiraishi A."/>
            <person name="Satake H."/>
            <person name="Nakayama K."/>
        </authorList>
    </citation>
    <scope>NUCLEOTIDE SEQUENCE</scope>
</reference>
<feature type="compositionally biased region" description="Basic and acidic residues" evidence="1">
    <location>
        <begin position="82"/>
        <end position="92"/>
    </location>
</feature>
<organism evidence="2">
    <name type="scientific">Tanacetum cinerariifolium</name>
    <name type="common">Dalmatian daisy</name>
    <name type="synonym">Chrysanthemum cinerariifolium</name>
    <dbReference type="NCBI Taxonomy" id="118510"/>
    <lineage>
        <taxon>Eukaryota</taxon>
        <taxon>Viridiplantae</taxon>
        <taxon>Streptophyta</taxon>
        <taxon>Embryophyta</taxon>
        <taxon>Tracheophyta</taxon>
        <taxon>Spermatophyta</taxon>
        <taxon>Magnoliopsida</taxon>
        <taxon>eudicotyledons</taxon>
        <taxon>Gunneridae</taxon>
        <taxon>Pentapetalae</taxon>
        <taxon>asterids</taxon>
        <taxon>campanulids</taxon>
        <taxon>Asterales</taxon>
        <taxon>Asteraceae</taxon>
        <taxon>Asteroideae</taxon>
        <taxon>Anthemideae</taxon>
        <taxon>Anthemidinae</taxon>
        <taxon>Tanacetum</taxon>
    </lineage>
</organism>
<accession>A0A6L2KRG0</accession>
<dbReference type="AlphaFoldDB" id="A0A6L2KRG0"/>
<proteinExistence type="predicted"/>
<sequence>MQPQTASQVVGALSPVLRATLLLNPPRLRKEALVDQHDVLSDSNELYDLEAQVDAELNSEPYDEKAQSGEELSSEPYDEESQAVHEAKVELS</sequence>
<name>A0A6L2KRG0_TANCI</name>
<comment type="caution">
    <text evidence="2">The sequence shown here is derived from an EMBL/GenBank/DDBJ whole genome shotgun (WGS) entry which is preliminary data.</text>
</comment>
<protein>
    <submittedName>
        <fullName evidence="2">Uncharacterized protein</fullName>
    </submittedName>
</protein>
<gene>
    <name evidence="2" type="ORF">Tci_022583</name>
</gene>
<feature type="compositionally biased region" description="Acidic residues" evidence="1">
    <location>
        <begin position="72"/>
        <end position="81"/>
    </location>
</feature>
<evidence type="ECO:0000256" key="1">
    <source>
        <dbReference type="SAM" id="MobiDB-lite"/>
    </source>
</evidence>
<dbReference type="EMBL" id="BKCJ010002739">
    <property type="protein sequence ID" value="GEU50605.1"/>
    <property type="molecule type" value="Genomic_DNA"/>
</dbReference>
<evidence type="ECO:0000313" key="2">
    <source>
        <dbReference type="EMBL" id="GEU50605.1"/>
    </source>
</evidence>